<reference evidence="2" key="1">
    <citation type="journal article" date="2023" name="Nat. Plants">
        <title>Single-cell RNA sequencing provides a high-resolution roadmap for understanding the multicellular compartmentation of specialized metabolism.</title>
        <authorList>
            <person name="Sun S."/>
            <person name="Shen X."/>
            <person name="Li Y."/>
            <person name="Li Y."/>
            <person name="Wang S."/>
            <person name="Li R."/>
            <person name="Zhang H."/>
            <person name="Shen G."/>
            <person name="Guo B."/>
            <person name="Wei J."/>
            <person name="Xu J."/>
            <person name="St-Pierre B."/>
            <person name="Chen S."/>
            <person name="Sun C."/>
        </authorList>
    </citation>
    <scope>NUCLEOTIDE SEQUENCE [LARGE SCALE GENOMIC DNA]</scope>
</reference>
<dbReference type="EMBL" id="CM044701">
    <property type="protein sequence ID" value="KAI5680558.1"/>
    <property type="molecule type" value="Genomic_DNA"/>
</dbReference>
<gene>
    <name evidence="1" type="ORF">M9H77_01785</name>
</gene>
<name>A0ACC0C6G6_CATRO</name>
<evidence type="ECO:0000313" key="2">
    <source>
        <dbReference type="Proteomes" id="UP001060085"/>
    </source>
</evidence>
<proteinExistence type="predicted"/>
<sequence length="132" mass="15500">MDIKNWKRSGSRRSGSTRLGTHCQVLDEPSLMKLQQPAAAYSSNNSNKKMNKLKGMWRKIFLKEKKTKKDMVFWASSRSVHVQFPYDSETYSQNFDEGKVLDEPDFVFRSFSTRFSDPSKIFPHKDLIDMYM</sequence>
<comment type="caution">
    <text evidence="1">The sequence shown here is derived from an EMBL/GenBank/DDBJ whole genome shotgun (WGS) entry which is preliminary data.</text>
</comment>
<keyword evidence="2" id="KW-1185">Reference proteome</keyword>
<protein>
    <submittedName>
        <fullName evidence="1">Uncharacterized protein</fullName>
    </submittedName>
</protein>
<dbReference type="Proteomes" id="UP001060085">
    <property type="component" value="Linkage Group LG01"/>
</dbReference>
<organism evidence="1 2">
    <name type="scientific">Catharanthus roseus</name>
    <name type="common">Madagascar periwinkle</name>
    <name type="synonym">Vinca rosea</name>
    <dbReference type="NCBI Taxonomy" id="4058"/>
    <lineage>
        <taxon>Eukaryota</taxon>
        <taxon>Viridiplantae</taxon>
        <taxon>Streptophyta</taxon>
        <taxon>Embryophyta</taxon>
        <taxon>Tracheophyta</taxon>
        <taxon>Spermatophyta</taxon>
        <taxon>Magnoliopsida</taxon>
        <taxon>eudicotyledons</taxon>
        <taxon>Gunneridae</taxon>
        <taxon>Pentapetalae</taxon>
        <taxon>asterids</taxon>
        <taxon>lamiids</taxon>
        <taxon>Gentianales</taxon>
        <taxon>Apocynaceae</taxon>
        <taxon>Rauvolfioideae</taxon>
        <taxon>Vinceae</taxon>
        <taxon>Catharanthinae</taxon>
        <taxon>Catharanthus</taxon>
    </lineage>
</organism>
<accession>A0ACC0C6G6</accession>
<evidence type="ECO:0000313" key="1">
    <source>
        <dbReference type="EMBL" id="KAI5680558.1"/>
    </source>
</evidence>